<dbReference type="AlphaFoldDB" id="A0A2S9YMZ4"/>
<name>A0A2S9YMZ4_9BACT</name>
<accession>A0A2S9YMZ4</accession>
<comment type="caution">
    <text evidence="1">The sequence shown here is derived from an EMBL/GenBank/DDBJ whole genome shotgun (WGS) entry which is preliminary data.</text>
</comment>
<dbReference type="Proteomes" id="UP000238823">
    <property type="component" value="Unassembled WGS sequence"/>
</dbReference>
<protein>
    <submittedName>
        <fullName evidence="1">Uncharacterized protein</fullName>
    </submittedName>
</protein>
<dbReference type="RefSeq" id="WP_146157869.1">
    <property type="nucleotide sequence ID" value="NZ_PVNL01000074.1"/>
</dbReference>
<dbReference type="EMBL" id="PVNL01000074">
    <property type="protein sequence ID" value="PRQ06463.1"/>
    <property type="molecule type" value="Genomic_DNA"/>
</dbReference>
<dbReference type="OrthoDB" id="5504744at2"/>
<evidence type="ECO:0000313" key="2">
    <source>
        <dbReference type="Proteomes" id="UP000238823"/>
    </source>
</evidence>
<dbReference type="PROSITE" id="PS51257">
    <property type="entry name" value="PROKAR_LIPOPROTEIN"/>
    <property type="match status" value="1"/>
</dbReference>
<proteinExistence type="predicted"/>
<sequence length="303" mass="32510">MRAHHDTRSRAGLELGLSLLACVSLAGCLTNTPDPELGGVYACVEDVDCPGTQACLQKVCEAVELPVLQILNPESEEKYPFGSANTDILNVSGANLILRSQSASNDPVPGEGYLVVFVDEVEVAVIDTGDISAGIQANINIPDTPGAHRIRVQARLNDGTDYDNETAHARRIVWVDDGREHVALRKPWPGDVFGLESQVIEAEVVTLGGIEIGPPETMREHVHVYYDAPFPGCLIMNPMCEVGYNGVVPSDEDAFGPVLLPASAAGMVSLTAVVAKFDHTTYEDDMGERVFSAPIMILRSDAQ</sequence>
<gene>
    <name evidence="1" type="ORF">ENSA7_37820</name>
</gene>
<evidence type="ECO:0000313" key="1">
    <source>
        <dbReference type="EMBL" id="PRQ06463.1"/>
    </source>
</evidence>
<reference evidence="1 2" key="1">
    <citation type="submission" date="2018-03" db="EMBL/GenBank/DDBJ databases">
        <title>Draft Genome Sequences of the Obligatory Marine Myxobacteria Enhygromyxa salina SWB007.</title>
        <authorList>
            <person name="Poehlein A."/>
            <person name="Moghaddam J.A."/>
            <person name="Harms H."/>
            <person name="Alanjari M."/>
            <person name="Koenig G.M."/>
            <person name="Daniel R."/>
            <person name="Schaeberle T.F."/>
        </authorList>
    </citation>
    <scope>NUCLEOTIDE SEQUENCE [LARGE SCALE GENOMIC DNA]</scope>
    <source>
        <strain evidence="1 2">SWB007</strain>
    </source>
</reference>
<organism evidence="1 2">
    <name type="scientific">Enhygromyxa salina</name>
    <dbReference type="NCBI Taxonomy" id="215803"/>
    <lineage>
        <taxon>Bacteria</taxon>
        <taxon>Pseudomonadati</taxon>
        <taxon>Myxococcota</taxon>
        <taxon>Polyangia</taxon>
        <taxon>Nannocystales</taxon>
        <taxon>Nannocystaceae</taxon>
        <taxon>Enhygromyxa</taxon>
    </lineage>
</organism>